<dbReference type="InterPro" id="IPR013525">
    <property type="entry name" value="ABC2_TM"/>
</dbReference>
<dbReference type="GO" id="GO:0016887">
    <property type="term" value="F:ATP hydrolysis activity"/>
    <property type="evidence" value="ECO:0007669"/>
    <property type="project" value="InterPro"/>
</dbReference>
<feature type="transmembrane region" description="Helical" evidence="9">
    <location>
        <begin position="372"/>
        <end position="394"/>
    </location>
</feature>
<keyword evidence="3" id="KW-0813">Transport</keyword>
<dbReference type="SUPFAM" id="SSF52540">
    <property type="entry name" value="P-loop containing nucleoside triphosphate hydrolases"/>
    <property type="match status" value="1"/>
</dbReference>
<dbReference type="Proteomes" id="UP000027120">
    <property type="component" value="Unassembled WGS sequence"/>
</dbReference>
<keyword evidence="6" id="KW-0067">ATP-binding</keyword>
<dbReference type="GO" id="GO:0055085">
    <property type="term" value="P:transmembrane transport"/>
    <property type="evidence" value="ECO:0000318"/>
    <property type="project" value="GO_Central"/>
</dbReference>
<dbReference type="SMART" id="SM00382">
    <property type="entry name" value="AAA"/>
    <property type="match status" value="1"/>
</dbReference>
<dbReference type="PROSITE" id="PS50893">
    <property type="entry name" value="ABC_TRANSPORTER_2"/>
    <property type="match status" value="1"/>
</dbReference>
<gene>
    <name evidence="11" type="ORF">CISIN_1g010509mg</name>
</gene>
<evidence type="ECO:0000256" key="8">
    <source>
        <dbReference type="ARBA" id="ARBA00023136"/>
    </source>
</evidence>
<evidence type="ECO:0000256" key="6">
    <source>
        <dbReference type="ARBA" id="ARBA00022840"/>
    </source>
</evidence>
<evidence type="ECO:0000256" key="1">
    <source>
        <dbReference type="ARBA" id="ARBA00004141"/>
    </source>
</evidence>
<feature type="transmembrane region" description="Helical" evidence="9">
    <location>
        <begin position="342"/>
        <end position="360"/>
    </location>
</feature>
<evidence type="ECO:0000313" key="12">
    <source>
        <dbReference type="Proteomes" id="UP000027120"/>
    </source>
</evidence>
<dbReference type="GO" id="GO:0042626">
    <property type="term" value="F:ATPase-coupled transmembrane transporter activity"/>
    <property type="evidence" value="ECO:0000318"/>
    <property type="project" value="GO_Central"/>
</dbReference>
<dbReference type="AlphaFoldDB" id="A0A067GFE4"/>
<dbReference type="Pfam" id="PF19055">
    <property type="entry name" value="ABC2_membrane_7"/>
    <property type="match status" value="1"/>
</dbReference>
<name>A0A067GFE4_CITSI</name>
<evidence type="ECO:0000256" key="4">
    <source>
        <dbReference type="ARBA" id="ARBA00022692"/>
    </source>
</evidence>
<feature type="transmembrane region" description="Helical" evidence="9">
    <location>
        <begin position="479"/>
        <end position="500"/>
    </location>
</feature>
<proteinExistence type="inferred from homology"/>
<dbReference type="PANTHER" id="PTHR48041">
    <property type="entry name" value="ABC TRANSPORTER G FAMILY MEMBER 28"/>
    <property type="match status" value="1"/>
</dbReference>
<evidence type="ECO:0000259" key="10">
    <source>
        <dbReference type="PROSITE" id="PS50893"/>
    </source>
</evidence>
<evidence type="ECO:0000313" key="11">
    <source>
        <dbReference type="EMBL" id="KDO74147.1"/>
    </source>
</evidence>
<keyword evidence="4 9" id="KW-0812">Transmembrane</keyword>
<dbReference type="FunFam" id="3.40.50.300:FF:000337">
    <property type="entry name" value="ABC transporter G family member 22"/>
    <property type="match status" value="1"/>
</dbReference>
<dbReference type="InterPro" id="IPR003439">
    <property type="entry name" value="ABC_transporter-like_ATP-bd"/>
</dbReference>
<dbReference type="GO" id="GO:0005886">
    <property type="term" value="C:plasma membrane"/>
    <property type="evidence" value="ECO:0000318"/>
    <property type="project" value="GO_Central"/>
</dbReference>
<organism evidence="11 12">
    <name type="scientific">Citrus sinensis</name>
    <name type="common">Sweet orange</name>
    <name type="synonym">Citrus aurantium var. sinensis</name>
    <dbReference type="NCBI Taxonomy" id="2711"/>
    <lineage>
        <taxon>Eukaryota</taxon>
        <taxon>Viridiplantae</taxon>
        <taxon>Streptophyta</taxon>
        <taxon>Embryophyta</taxon>
        <taxon>Tracheophyta</taxon>
        <taxon>Spermatophyta</taxon>
        <taxon>Magnoliopsida</taxon>
        <taxon>eudicotyledons</taxon>
        <taxon>Gunneridae</taxon>
        <taxon>Pentapetalae</taxon>
        <taxon>rosids</taxon>
        <taxon>malvids</taxon>
        <taxon>Sapindales</taxon>
        <taxon>Rutaceae</taxon>
        <taxon>Aurantioideae</taxon>
        <taxon>Citrus</taxon>
    </lineage>
</organism>
<comment type="similarity">
    <text evidence="2">Belongs to the ABC transporter superfamily. ABCG family. Eye pigment precursor importer (TC 3.A.1.204) subfamily.</text>
</comment>
<keyword evidence="8 9" id="KW-0472">Membrane</keyword>
<comment type="subcellular location">
    <subcellularLocation>
        <location evidence="1">Membrane</location>
        <topology evidence="1">Multi-pass membrane protein</topology>
    </subcellularLocation>
</comment>
<dbReference type="InterPro" id="IPR050352">
    <property type="entry name" value="ABCG_transporters"/>
</dbReference>
<dbReference type="InterPro" id="IPR027417">
    <property type="entry name" value="P-loop_NTPase"/>
</dbReference>
<dbReference type="PANTHER" id="PTHR48041:SF22">
    <property type="entry name" value="ABC TRANSPORTER G FAMILY MEMBER 9"/>
    <property type="match status" value="1"/>
</dbReference>
<reference evidence="11 12" key="1">
    <citation type="submission" date="2014-04" db="EMBL/GenBank/DDBJ databases">
        <authorList>
            <consortium name="International Citrus Genome Consortium"/>
            <person name="Gmitter F."/>
            <person name="Chen C."/>
            <person name="Farmerie W."/>
            <person name="Harkins T."/>
            <person name="Desany B."/>
            <person name="Mohiuddin M."/>
            <person name="Kodira C."/>
            <person name="Borodovsky M."/>
            <person name="Lomsadze A."/>
            <person name="Burns P."/>
            <person name="Jenkins J."/>
            <person name="Prochnik S."/>
            <person name="Shu S."/>
            <person name="Chapman J."/>
            <person name="Pitluck S."/>
            <person name="Schmutz J."/>
            <person name="Rokhsar D."/>
        </authorList>
    </citation>
    <scope>NUCLEOTIDE SEQUENCE</scope>
</reference>
<keyword evidence="12" id="KW-1185">Reference proteome</keyword>
<feature type="transmembrane region" description="Helical" evidence="9">
    <location>
        <begin position="401"/>
        <end position="419"/>
    </location>
</feature>
<dbReference type="Gene3D" id="3.40.50.300">
    <property type="entry name" value="P-loop containing nucleotide triphosphate hydrolases"/>
    <property type="match status" value="1"/>
</dbReference>
<dbReference type="eggNOG" id="KOG0061">
    <property type="taxonomic scope" value="Eukaryota"/>
</dbReference>
<evidence type="ECO:0000256" key="5">
    <source>
        <dbReference type="ARBA" id="ARBA00022741"/>
    </source>
</evidence>
<accession>A0A067GFE4</accession>
<keyword evidence="7 9" id="KW-1133">Transmembrane helix</keyword>
<dbReference type="InterPro" id="IPR003593">
    <property type="entry name" value="AAA+_ATPase"/>
</dbReference>
<dbReference type="InterPro" id="IPR043926">
    <property type="entry name" value="ABCG_dom"/>
</dbReference>
<dbReference type="SMR" id="A0A067GFE4"/>
<dbReference type="Pfam" id="PF00005">
    <property type="entry name" value="ABC_tran"/>
    <property type="match status" value="1"/>
</dbReference>
<sequence>MEMIKVVANDINEAQTDQKEDQLLEASDVFTRAKHPVTLKFEDIVYKIKMKKGFYGSNKKIEEKAILKGITGMVKPGEMLAMLGPSGCGKTTLLTALGGRLGRINGRITYNGKPFSNQMTRNTGFVTQEDVLSPYLTVTETMVFTALLQLPNSFTEKEKIKCAEAVMTELGLSECKNSLIGGPLTRGVSGGERKRVSIGQEILINPSLLFLDEPTSGLDSTIAQQILSILLKLANGGRTIVMTIHQPSNMLYYMFHKVLLLSEGYPLYSGEASGAMNYFASIGYCPSVPTNPSDFLLDLASGMPSNGSWKEQALEQKMLEKEIPSGMYRLSAYFMSRIISDLPIKLVIPTVFVTITYWMAGLKPTASNFFETLFVLLFSVLVSQGLGLAIGAMVMEQKSATILGSIIMQLFVLAGGYYVQNVPSFIAWIEYLSIGHHTYKLLLGSQYNYNETYPCGDSGGLCLVGEHPTIKKVGLHRKYYSVIALAIMLVGYRLIAYIALMRIGATRN</sequence>
<dbReference type="PROSITE" id="PS00211">
    <property type="entry name" value="ABC_TRANSPORTER_1"/>
    <property type="match status" value="1"/>
</dbReference>
<evidence type="ECO:0000256" key="7">
    <source>
        <dbReference type="ARBA" id="ARBA00022989"/>
    </source>
</evidence>
<evidence type="ECO:0000256" key="9">
    <source>
        <dbReference type="SAM" id="Phobius"/>
    </source>
</evidence>
<protein>
    <recommendedName>
        <fullName evidence="10">ABC transporter domain-containing protein</fullName>
    </recommendedName>
</protein>
<dbReference type="GO" id="GO:0140359">
    <property type="term" value="F:ABC-type transporter activity"/>
    <property type="evidence" value="ECO:0007669"/>
    <property type="project" value="InterPro"/>
</dbReference>
<dbReference type="InterPro" id="IPR017871">
    <property type="entry name" value="ABC_transporter-like_CS"/>
</dbReference>
<dbReference type="Pfam" id="PF01061">
    <property type="entry name" value="ABC2_membrane"/>
    <property type="match status" value="1"/>
</dbReference>
<keyword evidence="5" id="KW-0547">Nucleotide-binding</keyword>
<dbReference type="GO" id="GO:0005524">
    <property type="term" value="F:ATP binding"/>
    <property type="evidence" value="ECO:0007669"/>
    <property type="project" value="UniProtKB-KW"/>
</dbReference>
<evidence type="ECO:0000256" key="2">
    <source>
        <dbReference type="ARBA" id="ARBA00005814"/>
    </source>
</evidence>
<feature type="domain" description="ABC transporter" evidence="10">
    <location>
        <begin position="39"/>
        <end position="288"/>
    </location>
</feature>
<evidence type="ECO:0000256" key="3">
    <source>
        <dbReference type="ARBA" id="ARBA00022448"/>
    </source>
</evidence>
<dbReference type="EMBL" id="KK784884">
    <property type="protein sequence ID" value="KDO74147.1"/>
    <property type="molecule type" value="Genomic_DNA"/>
</dbReference>